<keyword evidence="6" id="KW-1133">Transmembrane helix</keyword>
<evidence type="ECO:0000256" key="2">
    <source>
        <dbReference type="ARBA" id="ARBA00022617"/>
    </source>
</evidence>
<comment type="similarity">
    <text evidence="1">Belongs to the cytochrome P450 family.</text>
</comment>
<dbReference type="PRINTS" id="PR00385">
    <property type="entry name" value="P450"/>
</dbReference>
<proteinExistence type="inferred from homology"/>
<dbReference type="GO" id="GO:0005506">
    <property type="term" value="F:iron ion binding"/>
    <property type="evidence" value="ECO:0007669"/>
    <property type="project" value="InterPro"/>
</dbReference>
<name>A0A0C2Y7M4_HEBCY</name>
<feature type="transmembrane region" description="Helical" evidence="6">
    <location>
        <begin position="285"/>
        <end position="312"/>
    </location>
</feature>
<dbReference type="HOGENOM" id="CLU_033574_2_0_1"/>
<evidence type="ECO:0000256" key="1">
    <source>
        <dbReference type="ARBA" id="ARBA00010617"/>
    </source>
</evidence>
<dbReference type="InterPro" id="IPR001128">
    <property type="entry name" value="Cyt_P450"/>
</dbReference>
<organism evidence="7 8">
    <name type="scientific">Hebeloma cylindrosporum</name>
    <dbReference type="NCBI Taxonomy" id="76867"/>
    <lineage>
        <taxon>Eukaryota</taxon>
        <taxon>Fungi</taxon>
        <taxon>Dikarya</taxon>
        <taxon>Basidiomycota</taxon>
        <taxon>Agaricomycotina</taxon>
        <taxon>Agaricomycetes</taxon>
        <taxon>Agaricomycetidae</taxon>
        <taxon>Agaricales</taxon>
        <taxon>Agaricineae</taxon>
        <taxon>Hymenogastraceae</taxon>
        <taxon>Hebeloma</taxon>
    </lineage>
</organism>
<reference evidence="7 8" key="1">
    <citation type="submission" date="2014-04" db="EMBL/GenBank/DDBJ databases">
        <authorList>
            <consortium name="DOE Joint Genome Institute"/>
            <person name="Kuo A."/>
            <person name="Gay G."/>
            <person name="Dore J."/>
            <person name="Kohler A."/>
            <person name="Nagy L.G."/>
            <person name="Floudas D."/>
            <person name="Copeland A."/>
            <person name="Barry K.W."/>
            <person name="Cichocki N."/>
            <person name="Veneault-Fourrey C."/>
            <person name="LaButti K."/>
            <person name="Lindquist E.A."/>
            <person name="Lipzen A."/>
            <person name="Lundell T."/>
            <person name="Morin E."/>
            <person name="Murat C."/>
            <person name="Sun H."/>
            <person name="Tunlid A."/>
            <person name="Henrissat B."/>
            <person name="Grigoriev I.V."/>
            <person name="Hibbett D.S."/>
            <person name="Martin F."/>
            <person name="Nordberg H.P."/>
            <person name="Cantor M.N."/>
            <person name="Hua S.X."/>
        </authorList>
    </citation>
    <scope>NUCLEOTIDE SEQUENCE [LARGE SCALE GENOMIC DNA]</scope>
    <source>
        <strain evidence="8">h7</strain>
    </source>
</reference>
<dbReference type="CDD" id="cd00302">
    <property type="entry name" value="cytochrome_P450"/>
    <property type="match status" value="1"/>
</dbReference>
<evidence type="ECO:0000313" key="7">
    <source>
        <dbReference type="EMBL" id="KIM37022.1"/>
    </source>
</evidence>
<dbReference type="InterPro" id="IPR036396">
    <property type="entry name" value="Cyt_P450_sf"/>
</dbReference>
<evidence type="ECO:0000256" key="5">
    <source>
        <dbReference type="PIRSR" id="PIRSR602401-1"/>
    </source>
</evidence>
<dbReference type="GO" id="GO:0004497">
    <property type="term" value="F:monooxygenase activity"/>
    <property type="evidence" value="ECO:0007669"/>
    <property type="project" value="InterPro"/>
</dbReference>
<protein>
    <recommendedName>
        <fullName evidence="9">Cytochrome P450</fullName>
    </recommendedName>
</protein>
<sequence>MVSNVTFSPIVQFLPDPSRWGVDPSPIPALLAGLAVILTSTFLLRSTKSDKVYDLGGIPVFTAWNFFKNRFDFFRDHIRKSGGRMFRFRVFQHRVIVVTGEQGRKIFLNDKSLDMGEGYKILSGRGPSLEDIDKNADGSHDARSFINRLLLLLRKDRVADVLPVLLDDLHSRMLDWGTKGKINPFKEVYDLVFQMTVRMATCRELAEDKQAIQDLRKHYFDMEQSRTPVSALLPWFPGPAKKLKAKASLDLYILVMKYVTMRRKAGAASSDPIDILITNGDSDEVIIGTVMGIIFAGIVNTGVTACWVLLYLGSNPKWKERVMKEYNVLVANHTNALSTEPLHKRLASIPLNAWEDELPSVDLVIRETLRFTVSGPFLRRNIQKDIVVDGVAIKRGDFMAYPTFEAHMNPDIYSNPDSFDPDRYLEGREEDKKETFGYVAWGAGRHPCAGMKIAKLEMKLVLALMLLGYNYDIVDEAGKYPDILPEPDRNDATKAQPLGAPCYLKFEYVNK</sequence>
<keyword evidence="4 5" id="KW-0408">Iron</keyword>
<keyword evidence="2 5" id="KW-0349">Heme</keyword>
<dbReference type="STRING" id="686832.A0A0C2Y7M4"/>
<keyword evidence="8" id="KW-1185">Reference proteome</keyword>
<dbReference type="PANTHER" id="PTHR24304:SF2">
    <property type="entry name" value="24-HYDROXYCHOLESTEROL 7-ALPHA-HYDROXYLASE"/>
    <property type="match status" value="1"/>
</dbReference>
<keyword evidence="6" id="KW-0812">Transmembrane</keyword>
<dbReference type="InterPro" id="IPR050529">
    <property type="entry name" value="CYP450_sterol_14alpha_dmase"/>
</dbReference>
<dbReference type="PANTHER" id="PTHR24304">
    <property type="entry name" value="CYTOCHROME P450 FAMILY 7"/>
    <property type="match status" value="1"/>
</dbReference>
<dbReference type="SUPFAM" id="SSF48264">
    <property type="entry name" value="Cytochrome P450"/>
    <property type="match status" value="1"/>
</dbReference>
<reference evidence="8" key="2">
    <citation type="submission" date="2015-01" db="EMBL/GenBank/DDBJ databases">
        <title>Evolutionary Origins and Diversification of the Mycorrhizal Mutualists.</title>
        <authorList>
            <consortium name="DOE Joint Genome Institute"/>
            <consortium name="Mycorrhizal Genomics Consortium"/>
            <person name="Kohler A."/>
            <person name="Kuo A."/>
            <person name="Nagy L.G."/>
            <person name="Floudas D."/>
            <person name="Copeland A."/>
            <person name="Barry K.W."/>
            <person name="Cichocki N."/>
            <person name="Veneault-Fourrey C."/>
            <person name="LaButti K."/>
            <person name="Lindquist E.A."/>
            <person name="Lipzen A."/>
            <person name="Lundell T."/>
            <person name="Morin E."/>
            <person name="Murat C."/>
            <person name="Riley R."/>
            <person name="Ohm R."/>
            <person name="Sun H."/>
            <person name="Tunlid A."/>
            <person name="Henrissat B."/>
            <person name="Grigoriev I.V."/>
            <person name="Hibbett D.S."/>
            <person name="Martin F."/>
        </authorList>
    </citation>
    <scope>NUCLEOTIDE SEQUENCE [LARGE SCALE GENOMIC DNA]</scope>
    <source>
        <strain evidence="8">h7</strain>
    </source>
</reference>
<dbReference type="GO" id="GO:0020037">
    <property type="term" value="F:heme binding"/>
    <property type="evidence" value="ECO:0007669"/>
    <property type="project" value="InterPro"/>
</dbReference>
<dbReference type="OrthoDB" id="1055148at2759"/>
<evidence type="ECO:0000256" key="3">
    <source>
        <dbReference type="ARBA" id="ARBA00022723"/>
    </source>
</evidence>
<dbReference type="Gene3D" id="1.10.630.10">
    <property type="entry name" value="Cytochrome P450"/>
    <property type="match status" value="1"/>
</dbReference>
<evidence type="ECO:0008006" key="9">
    <source>
        <dbReference type="Google" id="ProtNLM"/>
    </source>
</evidence>
<evidence type="ECO:0000256" key="6">
    <source>
        <dbReference type="SAM" id="Phobius"/>
    </source>
</evidence>
<accession>A0A0C2Y7M4</accession>
<feature type="binding site" description="axial binding residue" evidence="5">
    <location>
        <position position="448"/>
    </location>
    <ligand>
        <name>heme</name>
        <dbReference type="ChEBI" id="CHEBI:30413"/>
    </ligand>
    <ligandPart>
        <name>Fe</name>
        <dbReference type="ChEBI" id="CHEBI:18248"/>
    </ligandPart>
</feature>
<dbReference type="GO" id="GO:0016705">
    <property type="term" value="F:oxidoreductase activity, acting on paired donors, with incorporation or reduction of molecular oxygen"/>
    <property type="evidence" value="ECO:0007669"/>
    <property type="project" value="InterPro"/>
</dbReference>
<dbReference type="PRINTS" id="PR00463">
    <property type="entry name" value="EP450I"/>
</dbReference>
<dbReference type="Proteomes" id="UP000053424">
    <property type="component" value="Unassembled WGS sequence"/>
</dbReference>
<keyword evidence="3 5" id="KW-0479">Metal-binding</keyword>
<dbReference type="AlphaFoldDB" id="A0A0C2Y7M4"/>
<dbReference type="EMBL" id="KN831800">
    <property type="protein sequence ID" value="KIM37022.1"/>
    <property type="molecule type" value="Genomic_DNA"/>
</dbReference>
<keyword evidence="6" id="KW-0472">Membrane</keyword>
<evidence type="ECO:0000313" key="8">
    <source>
        <dbReference type="Proteomes" id="UP000053424"/>
    </source>
</evidence>
<evidence type="ECO:0000256" key="4">
    <source>
        <dbReference type="ARBA" id="ARBA00023004"/>
    </source>
</evidence>
<gene>
    <name evidence="7" type="ORF">M413DRAFT_448749</name>
</gene>
<comment type="cofactor">
    <cofactor evidence="5">
        <name>heme</name>
        <dbReference type="ChEBI" id="CHEBI:30413"/>
    </cofactor>
</comment>
<dbReference type="InterPro" id="IPR002401">
    <property type="entry name" value="Cyt_P450_E_grp-I"/>
</dbReference>
<dbReference type="Pfam" id="PF00067">
    <property type="entry name" value="p450"/>
    <property type="match status" value="1"/>
</dbReference>